<dbReference type="Gene3D" id="3.30.70.1290">
    <property type="entry name" value="Transposase IS200-like"/>
    <property type="match status" value="1"/>
</dbReference>
<dbReference type="InterPro" id="IPR002686">
    <property type="entry name" value="Transposase_17"/>
</dbReference>
<proteinExistence type="predicted"/>
<dbReference type="EMBL" id="JBHSNG010000053">
    <property type="protein sequence ID" value="MFC5583395.1"/>
    <property type="molecule type" value="Genomic_DNA"/>
</dbReference>
<evidence type="ECO:0000313" key="2">
    <source>
        <dbReference type="EMBL" id="MFC5583395.1"/>
    </source>
</evidence>
<dbReference type="PANTHER" id="PTHR34322">
    <property type="entry name" value="TRANSPOSASE, Y1_TNP DOMAIN-CONTAINING"/>
    <property type="match status" value="1"/>
</dbReference>
<accession>A0ABW0T356</accession>
<feature type="non-terminal residue" evidence="2">
    <location>
        <position position="119"/>
    </location>
</feature>
<reference evidence="3" key="1">
    <citation type="journal article" date="2019" name="Int. J. Syst. Evol. Microbiol.">
        <title>The Global Catalogue of Microorganisms (GCM) 10K type strain sequencing project: providing services to taxonomists for standard genome sequencing and annotation.</title>
        <authorList>
            <consortium name="The Broad Institute Genomics Platform"/>
            <consortium name="The Broad Institute Genome Sequencing Center for Infectious Disease"/>
            <person name="Wu L."/>
            <person name="Ma J."/>
        </authorList>
    </citation>
    <scope>NUCLEOTIDE SEQUENCE [LARGE SCALE GENOMIC DNA]</scope>
    <source>
        <strain evidence="3">CGMCC 1.13587</strain>
    </source>
</reference>
<keyword evidence="3" id="KW-1185">Reference proteome</keyword>
<dbReference type="Pfam" id="PF01797">
    <property type="entry name" value="Y1_Tnp"/>
    <property type="match status" value="1"/>
</dbReference>
<dbReference type="Proteomes" id="UP001596111">
    <property type="component" value="Unassembled WGS sequence"/>
</dbReference>
<sequence length="119" mass="14241">MSRPLRIEFAGALYHVMARGDARAEIFRDDEDRQVFCAGLSRVCERYDWRLWAYCLMDNHYHLLIETRRPTLSRGMREVNGVYTQAFNRRHTRVGHVLQGRYKAILVDRDSYLLELSRY</sequence>
<protein>
    <submittedName>
        <fullName evidence="2">Transposase</fullName>
    </submittedName>
</protein>
<dbReference type="InterPro" id="IPR036515">
    <property type="entry name" value="Transposase_17_sf"/>
</dbReference>
<feature type="domain" description="Transposase IS200-like" evidence="1">
    <location>
        <begin position="9"/>
        <end position="119"/>
    </location>
</feature>
<evidence type="ECO:0000313" key="3">
    <source>
        <dbReference type="Proteomes" id="UP001596111"/>
    </source>
</evidence>
<dbReference type="SMART" id="SM01321">
    <property type="entry name" value="Y1_Tnp"/>
    <property type="match status" value="1"/>
</dbReference>
<organism evidence="2 3">
    <name type="scientific">Rhodanobacter terrae</name>
    <dbReference type="NCBI Taxonomy" id="418647"/>
    <lineage>
        <taxon>Bacteria</taxon>
        <taxon>Pseudomonadati</taxon>
        <taxon>Pseudomonadota</taxon>
        <taxon>Gammaproteobacteria</taxon>
        <taxon>Lysobacterales</taxon>
        <taxon>Rhodanobacteraceae</taxon>
        <taxon>Rhodanobacter</taxon>
    </lineage>
</organism>
<dbReference type="SUPFAM" id="SSF143422">
    <property type="entry name" value="Transposase IS200-like"/>
    <property type="match status" value="1"/>
</dbReference>
<evidence type="ECO:0000259" key="1">
    <source>
        <dbReference type="SMART" id="SM01321"/>
    </source>
</evidence>
<gene>
    <name evidence="2" type="ORF">ACFPPB_19975</name>
</gene>
<name>A0ABW0T356_9GAMM</name>
<dbReference type="RefSeq" id="WP_377330367.1">
    <property type="nucleotide sequence ID" value="NZ_JBHSNG010000053.1"/>
</dbReference>
<comment type="caution">
    <text evidence="2">The sequence shown here is derived from an EMBL/GenBank/DDBJ whole genome shotgun (WGS) entry which is preliminary data.</text>
</comment>
<dbReference type="PANTHER" id="PTHR34322:SF2">
    <property type="entry name" value="TRANSPOSASE IS200-LIKE DOMAIN-CONTAINING PROTEIN"/>
    <property type="match status" value="1"/>
</dbReference>